<dbReference type="SUPFAM" id="SSF52047">
    <property type="entry name" value="RNI-like"/>
    <property type="match status" value="1"/>
</dbReference>
<feature type="coiled-coil region" evidence="1">
    <location>
        <begin position="23"/>
        <end position="50"/>
    </location>
</feature>
<evidence type="ECO:0000313" key="4">
    <source>
        <dbReference type="Proteomes" id="UP000682733"/>
    </source>
</evidence>
<organism evidence="3 4">
    <name type="scientific">Didymodactylos carnosus</name>
    <dbReference type="NCBI Taxonomy" id="1234261"/>
    <lineage>
        <taxon>Eukaryota</taxon>
        <taxon>Metazoa</taxon>
        <taxon>Spiralia</taxon>
        <taxon>Gnathifera</taxon>
        <taxon>Rotifera</taxon>
        <taxon>Eurotatoria</taxon>
        <taxon>Bdelloidea</taxon>
        <taxon>Philodinida</taxon>
        <taxon>Philodinidae</taxon>
        <taxon>Didymodactylos</taxon>
    </lineage>
</organism>
<evidence type="ECO:0000256" key="1">
    <source>
        <dbReference type="SAM" id="Coils"/>
    </source>
</evidence>
<comment type="caution">
    <text evidence="3">The sequence shown here is derived from an EMBL/GenBank/DDBJ whole genome shotgun (WGS) entry which is preliminary data.</text>
</comment>
<keyword evidence="1" id="KW-0175">Coiled coil</keyword>
<dbReference type="InterPro" id="IPR032675">
    <property type="entry name" value="LRR_dom_sf"/>
</dbReference>
<sequence>MSLPTEKLATGTETSAFTQTFTYNTLTESKKQIEDEIARLEIHQDDIKQALKSFIYDPNSSKQFLQQSQESLSIKKLELWYGSHHSYVVEPPHDEQRQEFERSFIDNFKPIIKLLKLKQINEIDELCISVGENTVTDEHAEIIHQFITDFNIKSLSLDSLDLQLGDKKLFNPAQNIQTLRCESCFPKHLTDCPSIKCLELDWIERTLEDCQILSKQMRYLTELTIRVGYDADRLDALLSVFPPSIKILRLNISLEEAETKVLGDFLSKNKTLLELYCVGRIMTTHQCYINLAYGLRHNSTLKSLDLSKCFYSSLPESIKIWANDGLTNNNSLEILNLNYNKMDIKYHSVRTHDKNDTLHIPS</sequence>
<protein>
    <submittedName>
        <fullName evidence="3">Uncharacterized protein</fullName>
    </submittedName>
</protein>
<reference evidence="3" key="1">
    <citation type="submission" date="2021-02" db="EMBL/GenBank/DDBJ databases">
        <authorList>
            <person name="Nowell W R."/>
        </authorList>
    </citation>
    <scope>NUCLEOTIDE SEQUENCE</scope>
</reference>
<gene>
    <name evidence="2" type="ORF">OVA965_LOCUS23513</name>
    <name evidence="3" type="ORF">TMI583_LOCUS24237</name>
</gene>
<dbReference type="EMBL" id="CAJNOK010013745">
    <property type="protein sequence ID" value="CAF1190571.1"/>
    <property type="molecule type" value="Genomic_DNA"/>
</dbReference>
<evidence type="ECO:0000313" key="2">
    <source>
        <dbReference type="EMBL" id="CAF1190571.1"/>
    </source>
</evidence>
<evidence type="ECO:0000313" key="3">
    <source>
        <dbReference type="EMBL" id="CAF4001676.1"/>
    </source>
</evidence>
<name>A0A8S2NHV6_9BILA</name>
<dbReference type="EMBL" id="CAJOBA010035279">
    <property type="protein sequence ID" value="CAF4001676.1"/>
    <property type="molecule type" value="Genomic_DNA"/>
</dbReference>
<dbReference type="Proteomes" id="UP000677228">
    <property type="component" value="Unassembled WGS sequence"/>
</dbReference>
<proteinExistence type="predicted"/>
<dbReference type="AlphaFoldDB" id="A0A8S2NHV6"/>
<dbReference type="Gene3D" id="3.80.10.10">
    <property type="entry name" value="Ribonuclease Inhibitor"/>
    <property type="match status" value="1"/>
</dbReference>
<accession>A0A8S2NHV6</accession>
<dbReference type="Proteomes" id="UP000682733">
    <property type="component" value="Unassembled WGS sequence"/>
</dbReference>